<dbReference type="InterPro" id="IPR011545">
    <property type="entry name" value="DEAD/DEAH_box_helicase_dom"/>
</dbReference>
<comment type="function">
    <text evidence="12">Initiates the restart of stalled replication forks, which reloads the replicative helicase on sites other than the origin of replication. Recognizes and binds to abandoned replication forks and remodels them to uncover a helicase loading site. Promotes assembly of the primosome at these replication forks.</text>
</comment>
<dbReference type="NCBIfam" id="TIGR00595">
    <property type="entry name" value="priA"/>
    <property type="match status" value="1"/>
</dbReference>
<feature type="binding site" evidence="12">
    <location>
        <position position="535"/>
    </location>
    <ligand>
        <name>Zn(2+)</name>
        <dbReference type="ChEBI" id="CHEBI:29105"/>
        <label>2</label>
    </ligand>
</feature>
<evidence type="ECO:0000256" key="7">
    <source>
        <dbReference type="ARBA" id="ARBA00022833"/>
    </source>
</evidence>
<evidence type="ECO:0000313" key="15">
    <source>
        <dbReference type="EMBL" id="HIX73533.1"/>
    </source>
</evidence>
<evidence type="ECO:0000256" key="6">
    <source>
        <dbReference type="ARBA" id="ARBA00022806"/>
    </source>
</evidence>
<dbReference type="CDD" id="cd17929">
    <property type="entry name" value="DEXHc_priA"/>
    <property type="match status" value="1"/>
</dbReference>
<dbReference type="CDD" id="cd18804">
    <property type="entry name" value="SF2_C_priA"/>
    <property type="match status" value="1"/>
</dbReference>
<dbReference type="Pfam" id="PF18319">
    <property type="entry name" value="Zn_ribbon_PriA"/>
    <property type="match status" value="1"/>
</dbReference>
<keyword evidence="5 12" id="KW-0378">Hydrolase</keyword>
<dbReference type="InterPro" id="IPR041236">
    <property type="entry name" value="PriA_C"/>
</dbReference>
<feature type="binding site" evidence="12">
    <location>
        <position position="553"/>
    </location>
    <ligand>
        <name>Zn(2+)</name>
        <dbReference type="ChEBI" id="CHEBI:29105"/>
        <label>2</label>
    </ligand>
</feature>
<dbReference type="GO" id="GO:0008270">
    <property type="term" value="F:zinc ion binding"/>
    <property type="evidence" value="ECO:0007669"/>
    <property type="project" value="UniProtKB-UniRule"/>
</dbReference>
<dbReference type="InterPro" id="IPR040498">
    <property type="entry name" value="PriA_CRR"/>
</dbReference>
<dbReference type="SUPFAM" id="SSF52540">
    <property type="entry name" value="P-loop containing nucleoside triphosphate hydrolases"/>
    <property type="match status" value="1"/>
</dbReference>
<feature type="binding site" evidence="12">
    <location>
        <position position="569"/>
    </location>
    <ligand>
        <name>Zn(2+)</name>
        <dbReference type="ChEBI" id="CHEBI:29105"/>
        <label>1</label>
    </ligand>
</feature>
<dbReference type="EMBL" id="DXEL01000004">
    <property type="protein sequence ID" value="HIX73533.1"/>
    <property type="molecule type" value="Genomic_DNA"/>
</dbReference>
<dbReference type="PROSITE" id="PS51194">
    <property type="entry name" value="HELICASE_CTER"/>
    <property type="match status" value="1"/>
</dbReference>
<feature type="binding site" evidence="12">
    <location>
        <position position="526"/>
    </location>
    <ligand>
        <name>Zn(2+)</name>
        <dbReference type="ChEBI" id="CHEBI:29105"/>
        <label>1</label>
    </ligand>
</feature>
<organism evidence="15 16">
    <name type="scientific">Candidatus Parabacteroides intestinipullorum</name>
    <dbReference type="NCBI Taxonomy" id="2838723"/>
    <lineage>
        <taxon>Bacteria</taxon>
        <taxon>Pseudomonadati</taxon>
        <taxon>Bacteroidota</taxon>
        <taxon>Bacteroidia</taxon>
        <taxon>Bacteroidales</taxon>
        <taxon>Tannerellaceae</taxon>
        <taxon>Parabacteroides</taxon>
    </lineage>
</organism>
<dbReference type="Pfam" id="PF00270">
    <property type="entry name" value="DEAD"/>
    <property type="match status" value="1"/>
</dbReference>
<dbReference type="FunFam" id="3.40.50.300:FF:000489">
    <property type="entry name" value="Primosome assembly protein PriA"/>
    <property type="match status" value="1"/>
</dbReference>
<keyword evidence="8 12" id="KW-0067">ATP-binding</keyword>
<keyword evidence="10 12" id="KW-0413">Isomerase</keyword>
<keyword evidence="9 12" id="KW-0238">DNA-binding</keyword>
<dbReference type="GO" id="GO:0006270">
    <property type="term" value="P:DNA replication initiation"/>
    <property type="evidence" value="ECO:0007669"/>
    <property type="project" value="TreeGrafter"/>
</dbReference>
<comment type="caution">
    <text evidence="15">The sequence shown here is derived from an EMBL/GenBank/DDBJ whole genome shotgun (WGS) entry which is preliminary data.</text>
</comment>
<dbReference type="AlphaFoldDB" id="A0A9D1X635"/>
<evidence type="ECO:0000256" key="2">
    <source>
        <dbReference type="ARBA" id="ARBA00022705"/>
    </source>
</evidence>
<protein>
    <recommendedName>
        <fullName evidence="12">Replication restart protein PriA</fullName>
    </recommendedName>
    <alternativeName>
        <fullName evidence="12">ATP-dependent DNA helicase PriA</fullName>
        <ecNumber evidence="12">5.6.2.4</ecNumber>
    </alternativeName>
    <alternativeName>
        <fullName evidence="12">DNA 3'-5' helicase PriA</fullName>
    </alternativeName>
</protein>
<dbReference type="GO" id="GO:0003677">
    <property type="term" value="F:DNA binding"/>
    <property type="evidence" value="ECO:0007669"/>
    <property type="project" value="UniProtKB-UniRule"/>
</dbReference>
<dbReference type="InterPro" id="IPR041222">
    <property type="entry name" value="PriA_3primeBD"/>
</dbReference>
<feature type="binding site" evidence="12">
    <location>
        <position position="556"/>
    </location>
    <ligand>
        <name>Zn(2+)</name>
        <dbReference type="ChEBI" id="CHEBI:29105"/>
        <label>2</label>
    </ligand>
</feature>
<dbReference type="Gene3D" id="3.40.1440.60">
    <property type="entry name" value="PriA, 3(prime) DNA-binding domain"/>
    <property type="match status" value="1"/>
</dbReference>
<evidence type="ECO:0000256" key="10">
    <source>
        <dbReference type="ARBA" id="ARBA00023235"/>
    </source>
</evidence>
<keyword evidence="7 12" id="KW-0862">Zinc</keyword>
<evidence type="ECO:0000259" key="13">
    <source>
        <dbReference type="PROSITE" id="PS51192"/>
    </source>
</evidence>
<evidence type="ECO:0000256" key="9">
    <source>
        <dbReference type="ARBA" id="ARBA00023125"/>
    </source>
</evidence>
<sequence>MDFAEVILPLPLENHFTYRIPEGMAIERGCRVIVPFGTRRFYTAIVNELHDRQPEPGIEIKAISSLLDEKPILRPGQLEFWRWIANYYICKLGDVYKAALPAGLKLESETVVTYLEDFEADAPLKASEQRVLDAFRGDLKLTVGELEKRTGSRNLLPIVSALTRIGAVQIDETLKQGFKPKKQAYIRLAEYYTDDKALVDAFAQLGKAKKQEALLTRFLELVGDTVSDRLAGIPKKKLQENDPDHSSSALNALLKRGILEQYEKEIGRLGMSTGPNTSLSPLSEEQTQALQKIHDCFSEKEVCLLHGVTSSGKTEIYAHLIEEVLNKGKQVLYLLPEIALTTQITERLAGLFGDRLIVYHSKFSDNERVEIWNRLLTDDGPLLILGVRSSLFLPFAHLGLIIVDEEHEPSFKQQDPAPRYHARDTAIVLAVSHGAKTLLGSATPSIESYFNARTGKYGLVELKSRYGNAQMPEIRIVDMKDLRRKRIIKDSNFSPLLVESIHEALETNGQVILFQNRRGFSPFVECPECGWVPRCMNCDVSLTYHKYHNELVCHYCGHKILSPKKCPECGHEGLRTVGAGTEKIEEEIQTLFPKARVARLDLDSVRTRNAYEQLFENFESGKIQILIGTQMVSKGLDFSRVRVVGILSADTLMNFPDFRAHERAFQLMTQVAGRAGRRGEQGLVVLQTNQAEHPLIRLAHDFNYPAMVESQLTERRLFHYPPYYRLITLVLRSRDEAVLLELATLYANKLRERLGHRVLGPVSPPVARVQTFYIRQVVIKVETTVAITPMRAFLEKTREAMRQHPLFKKLLIHYDVDPV</sequence>
<keyword evidence="2 12" id="KW-0235">DNA replication</keyword>
<dbReference type="GO" id="GO:0005524">
    <property type="term" value="F:ATP binding"/>
    <property type="evidence" value="ECO:0007669"/>
    <property type="project" value="UniProtKB-UniRule"/>
</dbReference>
<feature type="domain" description="Helicase ATP-binding" evidence="13">
    <location>
        <begin position="294"/>
        <end position="462"/>
    </location>
</feature>
<comment type="similarity">
    <text evidence="12">Belongs to the helicase family. PriA subfamily.</text>
</comment>
<evidence type="ECO:0000256" key="3">
    <source>
        <dbReference type="ARBA" id="ARBA00022723"/>
    </source>
</evidence>
<accession>A0A9D1X635</accession>
<dbReference type="SMART" id="SM00490">
    <property type="entry name" value="HELICc"/>
    <property type="match status" value="1"/>
</dbReference>
<feature type="binding site" evidence="12">
    <location>
        <position position="529"/>
    </location>
    <ligand>
        <name>Zn(2+)</name>
        <dbReference type="ChEBI" id="CHEBI:29105"/>
        <label>1</label>
    </ligand>
</feature>
<comment type="subunit">
    <text evidence="12">Component of the replication restart primosome.</text>
</comment>
<evidence type="ECO:0000256" key="4">
    <source>
        <dbReference type="ARBA" id="ARBA00022741"/>
    </source>
</evidence>
<feature type="binding site" evidence="12">
    <location>
        <position position="538"/>
    </location>
    <ligand>
        <name>Zn(2+)</name>
        <dbReference type="ChEBI" id="CHEBI:29105"/>
        <label>2</label>
    </ligand>
</feature>
<dbReference type="GO" id="GO:0043138">
    <property type="term" value="F:3'-5' DNA helicase activity"/>
    <property type="evidence" value="ECO:0007669"/>
    <property type="project" value="UniProtKB-EC"/>
</dbReference>
<dbReference type="EC" id="5.6.2.4" evidence="12"/>
<feature type="domain" description="Helicase C-terminal" evidence="14">
    <location>
        <begin position="561"/>
        <end position="728"/>
    </location>
</feature>
<dbReference type="InterPro" id="IPR027417">
    <property type="entry name" value="P-loop_NTPase"/>
</dbReference>
<keyword evidence="1 12" id="KW-0639">Primosome</keyword>
<reference evidence="15" key="2">
    <citation type="submission" date="2021-04" db="EMBL/GenBank/DDBJ databases">
        <authorList>
            <person name="Gilroy R."/>
        </authorList>
    </citation>
    <scope>NUCLEOTIDE SEQUENCE</scope>
    <source>
        <strain evidence="15">ChiGjej6B6-14162</strain>
    </source>
</reference>
<comment type="cofactor">
    <cofactor evidence="12">
        <name>Zn(2+)</name>
        <dbReference type="ChEBI" id="CHEBI:29105"/>
    </cofactor>
    <text evidence="12">Binds 2 zinc ions per subunit.</text>
</comment>
<feature type="binding site" evidence="12">
    <location>
        <position position="566"/>
    </location>
    <ligand>
        <name>Zn(2+)</name>
        <dbReference type="ChEBI" id="CHEBI:29105"/>
        <label>1</label>
    </ligand>
</feature>
<dbReference type="GO" id="GO:0006310">
    <property type="term" value="P:DNA recombination"/>
    <property type="evidence" value="ECO:0007669"/>
    <property type="project" value="InterPro"/>
</dbReference>
<keyword evidence="6 12" id="KW-0347">Helicase</keyword>
<evidence type="ECO:0000256" key="12">
    <source>
        <dbReference type="HAMAP-Rule" id="MF_00983"/>
    </source>
</evidence>
<comment type="catalytic activity">
    <reaction evidence="11 12">
        <text>ATP + H2O = ADP + phosphate + H(+)</text>
        <dbReference type="Rhea" id="RHEA:13065"/>
        <dbReference type="ChEBI" id="CHEBI:15377"/>
        <dbReference type="ChEBI" id="CHEBI:15378"/>
        <dbReference type="ChEBI" id="CHEBI:30616"/>
        <dbReference type="ChEBI" id="CHEBI:43474"/>
        <dbReference type="ChEBI" id="CHEBI:456216"/>
        <dbReference type="EC" id="5.6.2.4"/>
    </reaction>
</comment>
<dbReference type="InterPro" id="IPR005259">
    <property type="entry name" value="PriA"/>
</dbReference>
<evidence type="ECO:0000313" key="16">
    <source>
        <dbReference type="Proteomes" id="UP000886740"/>
    </source>
</evidence>
<dbReference type="GO" id="GO:0006302">
    <property type="term" value="P:double-strand break repair"/>
    <property type="evidence" value="ECO:0007669"/>
    <property type="project" value="InterPro"/>
</dbReference>
<dbReference type="PANTHER" id="PTHR30580">
    <property type="entry name" value="PRIMOSOMAL PROTEIN N"/>
    <property type="match status" value="1"/>
</dbReference>
<dbReference type="Pfam" id="PF00271">
    <property type="entry name" value="Helicase_C"/>
    <property type="match status" value="1"/>
</dbReference>
<dbReference type="GO" id="GO:1990077">
    <property type="term" value="C:primosome complex"/>
    <property type="evidence" value="ECO:0007669"/>
    <property type="project" value="UniProtKB-UniRule"/>
</dbReference>
<dbReference type="PROSITE" id="PS51192">
    <property type="entry name" value="HELICASE_ATP_BIND_1"/>
    <property type="match status" value="1"/>
</dbReference>
<keyword evidence="3 12" id="KW-0479">Metal-binding</keyword>
<gene>
    <name evidence="12 15" type="primary">priA</name>
    <name evidence="15" type="ORF">H9977_00540</name>
</gene>
<reference evidence="15" key="1">
    <citation type="journal article" date="2021" name="PeerJ">
        <title>Extensive microbial diversity within the chicken gut microbiome revealed by metagenomics and culture.</title>
        <authorList>
            <person name="Gilroy R."/>
            <person name="Ravi A."/>
            <person name="Getino M."/>
            <person name="Pursley I."/>
            <person name="Horton D.L."/>
            <person name="Alikhan N.F."/>
            <person name="Baker D."/>
            <person name="Gharbi K."/>
            <person name="Hall N."/>
            <person name="Watson M."/>
            <person name="Adriaenssens E.M."/>
            <person name="Foster-Nyarko E."/>
            <person name="Jarju S."/>
            <person name="Secka A."/>
            <person name="Antonio M."/>
            <person name="Oren A."/>
            <person name="Chaudhuri R.R."/>
            <person name="La Ragione R."/>
            <person name="Hildebrand F."/>
            <person name="Pallen M.J."/>
        </authorList>
    </citation>
    <scope>NUCLEOTIDE SEQUENCE</scope>
    <source>
        <strain evidence="15">ChiGjej6B6-14162</strain>
    </source>
</reference>
<evidence type="ECO:0000256" key="11">
    <source>
        <dbReference type="ARBA" id="ARBA00048988"/>
    </source>
</evidence>
<dbReference type="InterPro" id="IPR014001">
    <property type="entry name" value="Helicase_ATP-bd"/>
</dbReference>
<evidence type="ECO:0000256" key="8">
    <source>
        <dbReference type="ARBA" id="ARBA00022840"/>
    </source>
</evidence>
<dbReference type="InterPro" id="IPR001650">
    <property type="entry name" value="Helicase_C-like"/>
</dbReference>
<comment type="catalytic activity">
    <reaction evidence="12">
        <text>Couples ATP hydrolysis with the unwinding of duplex DNA by translocating in the 3'-5' direction.</text>
        <dbReference type="EC" id="5.6.2.4"/>
    </reaction>
</comment>
<dbReference type="InterPro" id="IPR042115">
    <property type="entry name" value="PriA_3primeBD_sf"/>
</dbReference>
<dbReference type="Pfam" id="PF17764">
    <property type="entry name" value="PriA_3primeBD"/>
    <property type="match status" value="1"/>
</dbReference>
<name>A0A9D1X635_9BACT</name>
<dbReference type="SMART" id="SM00487">
    <property type="entry name" value="DEXDc"/>
    <property type="match status" value="1"/>
</dbReference>
<evidence type="ECO:0000259" key="14">
    <source>
        <dbReference type="PROSITE" id="PS51194"/>
    </source>
</evidence>
<dbReference type="GO" id="GO:0016787">
    <property type="term" value="F:hydrolase activity"/>
    <property type="evidence" value="ECO:0007669"/>
    <property type="project" value="UniProtKB-KW"/>
</dbReference>
<dbReference type="Proteomes" id="UP000886740">
    <property type="component" value="Unassembled WGS sequence"/>
</dbReference>
<dbReference type="GO" id="GO:0006269">
    <property type="term" value="P:DNA replication, synthesis of primer"/>
    <property type="evidence" value="ECO:0007669"/>
    <property type="project" value="UniProtKB-KW"/>
</dbReference>
<keyword evidence="4 12" id="KW-0547">Nucleotide-binding</keyword>
<proteinExistence type="inferred from homology"/>
<dbReference type="HAMAP" id="MF_00983">
    <property type="entry name" value="PriA"/>
    <property type="match status" value="1"/>
</dbReference>
<dbReference type="FunFam" id="3.40.1440.60:FF:000001">
    <property type="entry name" value="Primosomal protein N"/>
    <property type="match status" value="1"/>
</dbReference>
<dbReference type="Gene3D" id="3.40.50.300">
    <property type="entry name" value="P-loop containing nucleotide triphosphate hydrolases"/>
    <property type="match status" value="2"/>
</dbReference>
<dbReference type="PANTHER" id="PTHR30580:SF0">
    <property type="entry name" value="PRIMOSOMAL PROTEIN N"/>
    <property type="match status" value="1"/>
</dbReference>
<evidence type="ECO:0000256" key="5">
    <source>
        <dbReference type="ARBA" id="ARBA00022801"/>
    </source>
</evidence>
<dbReference type="Pfam" id="PF18074">
    <property type="entry name" value="PriA_C"/>
    <property type="match status" value="1"/>
</dbReference>
<evidence type="ECO:0000256" key="1">
    <source>
        <dbReference type="ARBA" id="ARBA00022515"/>
    </source>
</evidence>